<dbReference type="CDD" id="cd21115">
    <property type="entry name" value="legumain_C"/>
    <property type="match status" value="1"/>
</dbReference>
<dbReference type="PANTHER" id="PTHR12000">
    <property type="entry name" value="HEMOGLOBINASE FAMILY MEMBER"/>
    <property type="match status" value="1"/>
</dbReference>
<keyword evidence="5 9" id="KW-0732">Signal</keyword>
<reference evidence="11" key="1">
    <citation type="submission" date="2022-01" db="EMBL/GenBank/DDBJ databases">
        <authorList>
            <person name="King R."/>
        </authorList>
    </citation>
    <scope>NUCLEOTIDE SEQUENCE</scope>
</reference>
<dbReference type="GO" id="GO:0051603">
    <property type="term" value="P:proteolysis involved in protein catabolic process"/>
    <property type="evidence" value="ECO:0007669"/>
    <property type="project" value="TreeGrafter"/>
</dbReference>
<dbReference type="GO" id="GO:0004197">
    <property type="term" value="F:cysteine-type endopeptidase activity"/>
    <property type="evidence" value="ECO:0007669"/>
    <property type="project" value="UniProtKB-EC"/>
</dbReference>
<evidence type="ECO:0000256" key="9">
    <source>
        <dbReference type="SAM" id="SignalP"/>
    </source>
</evidence>
<evidence type="ECO:0000256" key="3">
    <source>
        <dbReference type="ARBA" id="ARBA00012628"/>
    </source>
</evidence>
<dbReference type="PIRSF" id="PIRSF019663">
    <property type="entry name" value="Legumain"/>
    <property type="match status" value="1"/>
</dbReference>
<keyword evidence="4" id="KW-0645">Protease</keyword>
<dbReference type="GO" id="GO:0006624">
    <property type="term" value="P:vacuolar protein processing"/>
    <property type="evidence" value="ECO:0007669"/>
    <property type="project" value="TreeGrafter"/>
</dbReference>
<evidence type="ECO:0000259" key="10">
    <source>
        <dbReference type="Pfam" id="PF20985"/>
    </source>
</evidence>
<dbReference type="FunFam" id="3.40.50.1460:FF:000006">
    <property type="entry name" value="Legumain"/>
    <property type="match status" value="1"/>
</dbReference>
<feature type="domain" description="Legumain prodomain" evidence="10">
    <location>
        <begin position="362"/>
        <end position="459"/>
    </location>
</feature>
<evidence type="ECO:0000256" key="2">
    <source>
        <dbReference type="ARBA" id="ARBA00009941"/>
    </source>
</evidence>
<dbReference type="Gene3D" id="1.10.132.130">
    <property type="match status" value="1"/>
</dbReference>
<sequence>MSVFLPCLLLFVGLACSNARVPFQLNNPIYFKNIAAGLPDNPVGKIWALLVAGSEGWDNYRHQADVCHAYQILHSNGIPDENIIVMMADDIAFYEDNPTPGVIINHPGGPNVYKGIPKDYTGKDVTVKNFLNILVGNKTAMKGIGSGKVIESGPDDLVFINFVDHGGDGVLYFPNEELYADEFIEAINLMSAKSKYSKLIMYIEACHAGSMFDNMLSDTTNVFVLTASDPHESSYACYYDETRGTYLGDVFSVIWMNDTENESLPRESLHHQFEKVRTYTNTSHVEEYGDLDIGVTKLKDVLGFKMRMMKALQGFNSSFSSSDVKPKHPVDTADNMEVPLIVLQKKRSAANDPEQSQALKIQIYNLIKKRKFVDQLFHEIVRRVTDNIDLRKKEVHTSTYGLTLDKFSCYKKLYTTFSNNCFSFIQNPYARVHLQKFVNMCSTKWLNKDKFVEGIKSACSDVLGSMKPKNIM</sequence>
<proteinExistence type="inferred from homology"/>
<dbReference type="Pfam" id="PF20985">
    <property type="entry name" value="Legum_prodom"/>
    <property type="match status" value="1"/>
</dbReference>
<gene>
    <name evidence="11" type="ORF">NEZAVI_LOCUS11554</name>
</gene>
<comment type="catalytic activity">
    <reaction evidence="1">
        <text>Hydrolysis of proteins and small molecule substrates at -Asn-|-Xaa- bonds.</text>
        <dbReference type="EC" id="3.4.22.34"/>
    </reaction>
</comment>
<keyword evidence="6" id="KW-0378">Hydrolase</keyword>
<evidence type="ECO:0000256" key="4">
    <source>
        <dbReference type="ARBA" id="ARBA00022670"/>
    </source>
</evidence>
<dbReference type="InterPro" id="IPR001096">
    <property type="entry name" value="Peptidase_C13"/>
</dbReference>
<dbReference type="EMBL" id="OV725081">
    <property type="protein sequence ID" value="CAH1402826.1"/>
    <property type="molecule type" value="Genomic_DNA"/>
</dbReference>
<dbReference type="Proteomes" id="UP001152798">
    <property type="component" value="Chromosome 5"/>
</dbReference>
<name>A0A9P0HIU7_NEZVI</name>
<dbReference type="Gene3D" id="3.40.50.1460">
    <property type="match status" value="1"/>
</dbReference>
<feature type="active site" evidence="8">
    <location>
        <position position="165"/>
    </location>
</feature>
<dbReference type="Pfam" id="PF01650">
    <property type="entry name" value="Peptidase_C13"/>
    <property type="match status" value="1"/>
</dbReference>
<feature type="active site" description="Nucleophile" evidence="8">
    <location>
        <position position="206"/>
    </location>
</feature>
<evidence type="ECO:0000313" key="11">
    <source>
        <dbReference type="EMBL" id="CAH1402826.1"/>
    </source>
</evidence>
<dbReference type="PANTHER" id="PTHR12000:SF42">
    <property type="entry name" value="LEGUMAIN"/>
    <property type="match status" value="1"/>
</dbReference>
<accession>A0A9P0HIU7</accession>
<evidence type="ECO:0000256" key="8">
    <source>
        <dbReference type="PIRSR" id="PIRSR019663-1"/>
    </source>
</evidence>
<feature type="chain" id="PRO_5040459436" description="legumain" evidence="9">
    <location>
        <begin position="20"/>
        <end position="472"/>
    </location>
</feature>
<dbReference type="InterPro" id="IPR046427">
    <property type="entry name" value="Legumain_prodom_sf"/>
</dbReference>
<evidence type="ECO:0000313" key="12">
    <source>
        <dbReference type="Proteomes" id="UP001152798"/>
    </source>
</evidence>
<comment type="similarity">
    <text evidence="2">Belongs to the peptidase C13 family.</text>
</comment>
<evidence type="ECO:0000256" key="6">
    <source>
        <dbReference type="ARBA" id="ARBA00022801"/>
    </source>
</evidence>
<dbReference type="OrthoDB" id="192611at2759"/>
<protein>
    <recommendedName>
        <fullName evidence="3">legumain</fullName>
        <ecNumber evidence="3">3.4.22.34</ecNumber>
    </recommendedName>
</protein>
<dbReference type="GO" id="GO:0005773">
    <property type="term" value="C:vacuole"/>
    <property type="evidence" value="ECO:0007669"/>
    <property type="project" value="GOC"/>
</dbReference>
<dbReference type="InterPro" id="IPR048501">
    <property type="entry name" value="Legum_prodom"/>
</dbReference>
<evidence type="ECO:0000256" key="5">
    <source>
        <dbReference type="ARBA" id="ARBA00022729"/>
    </source>
</evidence>
<dbReference type="EC" id="3.4.22.34" evidence="3"/>
<evidence type="ECO:0000256" key="7">
    <source>
        <dbReference type="ARBA" id="ARBA00022807"/>
    </source>
</evidence>
<keyword evidence="12" id="KW-1185">Reference proteome</keyword>
<feature type="signal peptide" evidence="9">
    <location>
        <begin position="1"/>
        <end position="19"/>
    </location>
</feature>
<organism evidence="11 12">
    <name type="scientific">Nezara viridula</name>
    <name type="common">Southern green stink bug</name>
    <name type="synonym">Cimex viridulus</name>
    <dbReference type="NCBI Taxonomy" id="85310"/>
    <lineage>
        <taxon>Eukaryota</taxon>
        <taxon>Metazoa</taxon>
        <taxon>Ecdysozoa</taxon>
        <taxon>Arthropoda</taxon>
        <taxon>Hexapoda</taxon>
        <taxon>Insecta</taxon>
        <taxon>Pterygota</taxon>
        <taxon>Neoptera</taxon>
        <taxon>Paraneoptera</taxon>
        <taxon>Hemiptera</taxon>
        <taxon>Heteroptera</taxon>
        <taxon>Panheteroptera</taxon>
        <taxon>Pentatomomorpha</taxon>
        <taxon>Pentatomoidea</taxon>
        <taxon>Pentatomidae</taxon>
        <taxon>Pentatominae</taxon>
        <taxon>Nezara</taxon>
    </lineage>
</organism>
<keyword evidence="7" id="KW-0788">Thiol protease</keyword>
<dbReference type="AlphaFoldDB" id="A0A9P0HIU7"/>
<evidence type="ECO:0000256" key="1">
    <source>
        <dbReference type="ARBA" id="ARBA00000810"/>
    </source>
</evidence>
<dbReference type="PRINTS" id="PR00776">
    <property type="entry name" value="HEMOGLOBNASE"/>
</dbReference>